<evidence type="ECO:0000313" key="1">
    <source>
        <dbReference type="EMBL" id="KAF9756165.1"/>
    </source>
</evidence>
<dbReference type="AlphaFoldDB" id="A0A9P6GY86"/>
<dbReference type="Proteomes" id="UP000740883">
    <property type="component" value="Unassembled WGS sequence"/>
</dbReference>
<keyword evidence="2" id="KW-1185">Reference proteome</keyword>
<dbReference type="Gene3D" id="2.40.70.10">
    <property type="entry name" value="Acid Proteases"/>
    <property type="match status" value="1"/>
</dbReference>
<accession>A0A9P6GY86</accession>
<organism evidence="1 2">
    <name type="scientific">Nosema granulosis</name>
    <dbReference type="NCBI Taxonomy" id="83296"/>
    <lineage>
        <taxon>Eukaryota</taxon>
        <taxon>Fungi</taxon>
        <taxon>Fungi incertae sedis</taxon>
        <taxon>Microsporidia</taxon>
        <taxon>Nosematidae</taxon>
        <taxon>Nosema</taxon>
    </lineage>
</organism>
<sequence length="180" mass="20591">MLANGIKGEIKEKHTVVFKDINNEVTSKEDFYVIPSLPYDGILGQQFLKKHKYTICFKKGTIGFKNDENNPVDPDEVILNKIYSPYSKDNNPVKSIVENYKRKNPTLGLIKGKQKIGPDNLSRCFFTSSEQNNNDDLHIILDSIETSTRKNMHSLKNTGNPIFEREIKGRKIFVDNKGEL</sequence>
<comment type="caution">
    <text evidence="1">The sequence shown here is derived from an EMBL/GenBank/DDBJ whole genome shotgun (WGS) entry which is preliminary data.</text>
</comment>
<gene>
    <name evidence="1" type="ORF">NGRA_3300</name>
</gene>
<dbReference type="InterPro" id="IPR021109">
    <property type="entry name" value="Peptidase_aspartic_dom_sf"/>
</dbReference>
<reference evidence="1 2" key="1">
    <citation type="journal article" date="2020" name="Genome Biol. Evol.">
        <title>Comparative genomics of strictly vertically transmitted, feminizing microsporidia endosymbionts of amphipod crustaceans.</title>
        <authorList>
            <person name="Cormier A."/>
            <person name="Chebbi M.A."/>
            <person name="Giraud I."/>
            <person name="Wattier R."/>
            <person name="Teixeira M."/>
            <person name="Gilbert C."/>
            <person name="Rigaud T."/>
            <person name="Cordaux R."/>
        </authorList>
    </citation>
    <scope>NUCLEOTIDE SEQUENCE [LARGE SCALE GENOMIC DNA]</scope>
    <source>
        <strain evidence="1 2">Ou3-Ou53</strain>
    </source>
</reference>
<evidence type="ECO:0000313" key="2">
    <source>
        <dbReference type="Proteomes" id="UP000740883"/>
    </source>
</evidence>
<dbReference type="EMBL" id="SBJO01000792">
    <property type="protein sequence ID" value="KAF9756165.1"/>
    <property type="molecule type" value="Genomic_DNA"/>
</dbReference>
<protein>
    <submittedName>
        <fullName evidence="1">Uncharacterized protein</fullName>
    </submittedName>
</protein>
<name>A0A9P6GY86_9MICR</name>
<proteinExistence type="predicted"/>